<dbReference type="PANTHER" id="PTHR43731">
    <property type="entry name" value="RHOMBOID PROTEASE"/>
    <property type="match status" value="1"/>
</dbReference>
<feature type="transmembrane region" description="Helical" evidence="11">
    <location>
        <begin position="97"/>
        <end position="119"/>
    </location>
</feature>
<keyword evidence="5" id="KW-0863">Zinc-finger</keyword>
<evidence type="ECO:0000256" key="9">
    <source>
        <dbReference type="ARBA" id="ARBA00023136"/>
    </source>
</evidence>
<accession>A0A1L3Q3E3</accession>
<dbReference type="GO" id="GO:0004252">
    <property type="term" value="F:serine-type endopeptidase activity"/>
    <property type="evidence" value="ECO:0007669"/>
    <property type="project" value="InterPro"/>
</dbReference>
<evidence type="ECO:0000313" key="16">
    <source>
        <dbReference type="Proteomes" id="UP000186879"/>
    </source>
</evidence>
<dbReference type="InterPro" id="IPR035896">
    <property type="entry name" value="AN1-like_Znf"/>
</dbReference>
<dbReference type="Proteomes" id="UP000198669">
    <property type="component" value="Unassembled WGS sequence"/>
</dbReference>
<dbReference type="Gene3D" id="1.20.1540.10">
    <property type="entry name" value="Rhomboid-like"/>
    <property type="match status" value="1"/>
</dbReference>
<comment type="subcellular location">
    <subcellularLocation>
        <location evidence="1">Membrane</location>
        <topology evidence="1">Multi-pass membrane protein</topology>
    </subcellularLocation>
</comment>
<dbReference type="Pfam" id="PF01428">
    <property type="entry name" value="zf-AN1"/>
    <property type="match status" value="1"/>
</dbReference>
<dbReference type="OrthoDB" id="26567at2157"/>
<dbReference type="GO" id="GO:0008270">
    <property type="term" value="F:zinc ion binding"/>
    <property type="evidence" value="ECO:0007669"/>
    <property type="project" value="UniProtKB-KW"/>
</dbReference>
<evidence type="ECO:0000313" key="15">
    <source>
        <dbReference type="EMBL" id="SDX03715.1"/>
    </source>
</evidence>
<feature type="compositionally biased region" description="Low complexity" evidence="10">
    <location>
        <begin position="45"/>
        <end position="65"/>
    </location>
</feature>
<keyword evidence="3 11" id="KW-0812">Transmembrane</keyword>
<keyword evidence="7" id="KW-0862">Zinc</keyword>
<evidence type="ECO:0000313" key="17">
    <source>
        <dbReference type="Proteomes" id="UP000198669"/>
    </source>
</evidence>
<feature type="transmembrane region" description="Helical" evidence="11">
    <location>
        <begin position="139"/>
        <end position="164"/>
    </location>
</feature>
<dbReference type="SUPFAM" id="SSF144091">
    <property type="entry name" value="Rhomboid-like"/>
    <property type="match status" value="1"/>
</dbReference>
<dbReference type="Proteomes" id="UP000267921">
    <property type="component" value="Unassembled WGS sequence"/>
</dbReference>
<dbReference type="PROSITE" id="PS51039">
    <property type="entry name" value="ZF_AN1"/>
    <property type="match status" value="1"/>
</dbReference>
<feature type="transmembrane region" description="Helical" evidence="11">
    <location>
        <begin position="226"/>
        <end position="251"/>
    </location>
</feature>
<dbReference type="EMBL" id="RJJG01000007">
    <property type="protein sequence ID" value="RNI07668.1"/>
    <property type="molecule type" value="Genomic_DNA"/>
</dbReference>
<evidence type="ECO:0000313" key="14">
    <source>
        <dbReference type="EMBL" id="RNI07668.1"/>
    </source>
</evidence>
<feature type="region of interest" description="Disordered" evidence="10">
    <location>
        <begin position="40"/>
        <end position="65"/>
    </location>
</feature>
<evidence type="ECO:0000256" key="10">
    <source>
        <dbReference type="SAM" id="MobiDB-lite"/>
    </source>
</evidence>
<feature type="transmembrane region" description="Helical" evidence="11">
    <location>
        <begin position="257"/>
        <end position="277"/>
    </location>
</feature>
<sequence>MDNQCWICGKKEPVMYTCRYCGKTFCSDHRLPERHGCEGLDDGTRSSSARNAAGNSGTRGRSTSGTDQIVKDFFKEATKSAAKGAAGSAFNRTKRSFYASPSMAIIIICIFSFFLELLLGQPYYTLFQLEPGNILSRPWTLISHMFLHASLGHLFFNMLVLYFFGRILERRIGNSMFIYLYFISGIVAALGFIATTSTSYPMVGASGAIMGVFATLAILEPNLPVYVFFFPMTIKSALILFVIVDLFFMYMNISGDMIAHAAHLSGVFVGIIVGRRLKKNLKVSRGSFYRRW</sequence>
<dbReference type="Gene3D" id="4.10.1110.10">
    <property type="entry name" value="AN1-like Zinc finger"/>
    <property type="match status" value="1"/>
</dbReference>
<keyword evidence="4" id="KW-0479">Metal-binding</keyword>
<evidence type="ECO:0000313" key="18">
    <source>
        <dbReference type="Proteomes" id="UP000267921"/>
    </source>
</evidence>
<comment type="similarity">
    <text evidence="2">Belongs to the peptidase S54 family.</text>
</comment>
<protein>
    <submittedName>
        <fullName evidence="13">Rhomboid family intramembrane serine protease</fullName>
    </submittedName>
</protein>
<dbReference type="InterPro" id="IPR035952">
    <property type="entry name" value="Rhomboid-like_sf"/>
</dbReference>
<dbReference type="RefSeq" id="WP_072561805.1">
    <property type="nucleotide sequence ID" value="NZ_CP017921.1"/>
</dbReference>
<evidence type="ECO:0000313" key="13">
    <source>
        <dbReference type="EMBL" id="APH39375.1"/>
    </source>
</evidence>
<keyword evidence="8 11" id="KW-1133">Transmembrane helix</keyword>
<evidence type="ECO:0000256" key="8">
    <source>
        <dbReference type="ARBA" id="ARBA00022989"/>
    </source>
</evidence>
<keyword evidence="16" id="KW-1185">Reference proteome</keyword>
<evidence type="ECO:0000256" key="3">
    <source>
        <dbReference type="ARBA" id="ARBA00022692"/>
    </source>
</evidence>
<dbReference type="GO" id="GO:0006508">
    <property type="term" value="P:proteolysis"/>
    <property type="evidence" value="ECO:0007669"/>
    <property type="project" value="UniProtKB-KW"/>
</dbReference>
<evidence type="ECO:0000256" key="2">
    <source>
        <dbReference type="ARBA" id="ARBA00009045"/>
    </source>
</evidence>
<feature type="transmembrane region" description="Helical" evidence="11">
    <location>
        <begin position="176"/>
        <end position="194"/>
    </location>
</feature>
<feature type="transmembrane region" description="Helical" evidence="11">
    <location>
        <begin position="200"/>
        <end position="219"/>
    </location>
</feature>
<dbReference type="SMART" id="SM01160">
    <property type="entry name" value="DUF1751"/>
    <property type="match status" value="1"/>
</dbReference>
<evidence type="ECO:0000256" key="7">
    <source>
        <dbReference type="ARBA" id="ARBA00022833"/>
    </source>
</evidence>
<proteinExistence type="inferred from homology"/>
<dbReference type="InterPro" id="IPR050925">
    <property type="entry name" value="Rhomboid_protease_S54"/>
</dbReference>
<dbReference type="PANTHER" id="PTHR43731:SF14">
    <property type="entry name" value="PRESENILIN-ASSOCIATED RHOMBOID-LIKE PROTEIN, MITOCHONDRIAL"/>
    <property type="match status" value="1"/>
</dbReference>
<dbReference type="GO" id="GO:0016020">
    <property type="term" value="C:membrane"/>
    <property type="evidence" value="ECO:0007669"/>
    <property type="project" value="UniProtKB-SubCell"/>
</dbReference>
<dbReference type="SMART" id="SM00154">
    <property type="entry name" value="ZnF_AN1"/>
    <property type="match status" value="1"/>
</dbReference>
<dbReference type="Proteomes" id="UP000186879">
    <property type="component" value="Chromosome"/>
</dbReference>
<keyword evidence="13" id="KW-0645">Protease</keyword>
<evidence type="ECO:0000259" key="12">
    <source>
        <dbReference type="PROSITE" id="PS51039"/>
    </source>
</evidence>
<reference evidence="15 17" key="2">
    <citation type="submission" date="2016-10" db="EMBL/GenBank/DDBJ databases">
        <authorList>
            <person name="de Groot N.N."/>
        </authorList>
    </citation>
    <scope>NUCLEOTIDE SEQUENCE [LARGE SCALE GENOMIC DNA]</scope>
    <source>
        <strain evidence="15 17">Z-7982</strain>
    </source>
</reference>
<gene>
    <name evidence="13" type="ORF">BHR79_07710</name>
    <name evidence="14" type="ORF">EFE40_08930</name>
    <name evidence="15" type="ORF">SAMN04515625_2115</name>
</gene>
<dbReference type="EMBL" id="CP017921">
    <property type="protein sequence ID" value="APH39375.1"/>
    <property type="molecule type" value="Genomic_DNA"/>
</dbReference>
<organism evidence="13 16">
    <name type="scientific">Methanohalophilus halophilus</name>
    <dbReference type="NCBI Taxonomy" id="2177"/>
    <lineage>
        <taxon>Archaea</taxon>
        <taxon>Methanobacteriati</taxon>
        <taxon>Methanobacteriota</taxon>
        <taxon>Stenosarchaea group</taxon>
        <taxon>Methanomicrobia</taxon>
        <taxon>Methanosarcinales</taxon>
        <taxon>Methanosarcinaceae</taxon>
        <taxon>Methanohalophilus</taxon>
    </lineage>
</organism>
<evidence type="ECO:0000256" key="4">
    <source>
        <dbReference type="ARBA" id="ARBA00022723"/>
    </source>
</evidence>
<evidence type="ECO:0000256" key="1">
    <source>
        <dbReference type="ARBA" id="ARBA00004141"/>
    </source>
</evidence>
<evidence type="ECO:0000256" key="6">
    <source>
        <dbReference type="ARBA" id="ARBA00022801"/>
    </source>
</evidence>
<keyword evidence="6" id="KW-0378">Hydrolase</keyword>
<dbReference type="STRING" id="2177.BHR79_07710"/>
<evidence type="ECO:0000256" key="11">
    <source>
        <dbReference type="SAM" id="Phobius"/>
    </source>
</evidence>
<dbReference type="Pfam" id="PF01694">
    <property type="entry name" value="Rhomboid"/>
    <property type="match status" value="1"/>
</dbReference>
<reference evidence="14 18" key="3">
    <citation type="submission" date="2018-10" db="EMBL/GenBank/DDBJ databases">
        <title>Cultivation of a novel Methanohalophilus strain from Kebrit Deep of the Red Sea and a genomic comparison of members of the genus Methanohalophilus.</title>
        <authorList>
            <person name="Guan Y."/>
            <person name="Ngugi D.K."/>
            <person name="Stingl U."/>
        </authorList>
    </citation>
    <scope>NUCLEOTIDE SEQUENCE [LARGE SCALE GENOMIC DNA]</scope>
    <source>
        <strain evidence="14 18">DSM 3094</strain>
    </source>
</reference>
<name>A0A1L3Q3E3_9EURY</name>
<dbReference type="InterPro" id="IPR000058">
    <property type="entry name" value="Znf_AN1"/>
</dbReference>
<dbReference type="GeneID" id="30583645"/>
<reference evidence="13 16" key="1">
    <citation type="submission" date="2016-10" db="EMBL/GenBank/DDBJ databases">
        <title>Methanohalophilus halophilus.</title>
        <authorList>
            <person name="L'haridon S."/>
        </authorList>
    </citation>
    <scope>NUCLEOTIDE SEQUENCE [LARGE SCALE GENOMIC DNA]</scope>
    <source>
        <strain evidence="13 16">Z-7982</strain>
    </source>
</reference>
<dbReference type="InterPro" id="IPR022764">
    <property type="entry name" value="Peptidase_S54_rhomboid_dom"/>
</dbReference>
<dbReference type="EMBL" id="FNMU01000009">
    <property type="protein sequence ID" value="SDX03715.1"/>
    <property type="molecule type" value="Genomic_DNA"/>
</dbReference>
<feature type="domain" description="AN1-type" evidence="12">
    <location>
        <begin position="1"/>
        <end position="45"/>
    </location>
</feature>
<dbReference type="AlphaFoldDB" id="A0A1L3Q3E3"/>
<dbReference type="SUPFAM" id="SSF118310">
    <property type="entry name" value="AN1-like Zinc finger"/>
    <property type="match status" value="1"/>
</dbReference>
<keyword evidence="9 11" id="KW-0472">Membrane</keyword>
<dbReference type="KEGG" id="mhaz:BHR79_07710"/>
<evidence type="ECO:0000256" key="5">
    <source>
        <dbReference type="ARBA" id="ARBA00022771"/>
    </source>
</evidence>